<evidence type="ECO:0000313" key="2">
    <source>
        <dbReference type="EMBL" id="CAE7748078.1"/>
    </source>
</evidence>
<name>A0A812XTF1_SYMPI</name>
<keyword evidence="3" id="KW-1185">Reference proteome</keyword>
<sequence>DVPITASEVRFKPTARPDLPPRFSSQHSKTGCATAGGDPDGGGELWQVASSGRLLWKNALEHSDHRLFFGSGRSRYIHGLCSADSVASFHPHLRRARR</sequence>
<gene>
    <name evidence="2" type="ORF">SPIL2461_LOCUS21622</name>
</gene>
<dbReference type="EMBL" id="CAJNIZ010046417">
    <property type="protein sequence ID" value="CAE7748078.1"/>
    <property type="molecule type" value="Genomic_DNA"/>
</dbReference>
<feature type="region of interest" description="Disordered" evidence="1">
    <location>
        <begin position="1"/>
        <end position="43"/>
    </location>
</feature>
<feature type="non-terminal residue" evidence="2">
    <location>
        <position position="98"/>
    </location>
</feature>
<protein>
    <submittedName>
        <fullName evidence="2">Uncharacterized protein</fullName>
    </submittedName>
</protein>
<evidence type="ECO:0000256" key="1">
    <source>
        <dbReference type="SAM" id="MobiDB-lite"/>
    </source>
</evidence>
<accession>A0A812XTF1</accession>
<dbReference type="Proteomes" id="UP000649617">
    <property type="component" value="Unassembled WGS sequence"/>
</dbReference>
<organism evidence="2 3">
    <name type="scientific">Symbiodinium pilosum</name>
    <name type="common">Dinoflagellate</name>
    <dbReference type="NCBI Taxonomy" id="2952"/>
    <lineage>
        <taxon>Eukaryota</taxon>
        <taxon>Sar</taxon>
        <taxon>Alveolata</taxon>
        <taxon>Dinophyceae</taxon>
        <taxon>Suessiales</taxon>
        <taxon>Symbiodiniaceae</taxon>
        <taxon>Symbiodinium</taxon>
    </lineage>
</organism>
<reference evidence="2" key="1">
    <citation type="submission" date="2021-02" db="EMBL/GenBank/DDBJ databases">
        <authorList>
            <person name="Dougan E. K."/>
            <person name="Rhodes N."/>
            <person name="Thang M."/>
            <person name="Chan C."/>
        </authorList>
    </citation>
    <scope>NUCLEOTIDE SEQUENCE</scope>
</reference>
<proteinExistence type="predicted"/>
<evidence type="ECO:0000313" key="3">
    <source>
        <dbReference type="Proteomes" id="UP000649617"/>
    </source>
</evidence>
<dbReference type="AlphaFoldDB" id="A0A812XTF1"/>
<feature type="non-terminal residue" evidence="2">
    <location>
        <position position="1"/>
    </location>
</feature>
<comment type="caution">
    <text evidence="2">The sequence shown here is derived from an EMBL/GenBank/DDBJ whole genome shotgun (WGS) entry which is preliminary data.</text>
</comment>